<protein>
    <submittedName>
        <fullName evidence="1">24526_t:CDS:1</fullName>
    </submittedName>
</protein>
<dbReference type="Proteomes" id="UP000789901">
    <property type="component" value="Unassembled WGS sequence"/>
</dbReference>
<keyword evidence="2" id="KW-1185">Reference proteome</keyword>
<name>A0ABN7V1J3_GIGMA</name>
<reference evidence="1 2" key="1">
    <citation type="submission" date="2021-06" db="EMBL/GenBank/DDBJ databases">
        <authorList>
            <person name="Kallberg Y."/>
            <person name="Tangrot J."/>
            <person name="Rosling A."/>
        </authorList>
    </citation>
    <scope>NUCLEOTIDE SEQUENCE [LARGE SCALE GENOMIC DNA]</scope>
    <source>
        <strain evidence="1 2">120-4 pot B 10/14</strain>
    </source>
</reference>
<evidence type="ECO:0000313" key="1">
    <source>
        <dbReference type="EMBL" id="CAG8706585.1"/>
    </source>
</evidence>
<accession>A0ABN7V1J3</accession>
<organism evidence="1 2">
    <name type="scientific">Gigaspora margarita</name>
    <dbReference type="NCBI Taxonomy" id="4874"/>
    <lineage>
        <taxon>Eukaryota</taxon>
        <taxon>Fungi</taxon>
        <taxon>Fungi incertae sedis</taxon>
        <taxon>Mucoromycota</taxon>
        <taxon>Glomeromycotina</taxon>
        <taxon>Glomeromycetes</taxon>
        <taxon>Diversisporales</taxon>
        <taxon>Gigasporaceae</taxon>
        <taxon>Gigaspora</taxon>
    </lineage>
</organism>
<proteinExistence type="predicted"/>
<gene>
    <name evidence="1" type="ORF">GMARGA_LOCUS12482</name>
</gene>
<comment type="caution">
    <text evidence="1">The sequence shown here is derived from an EMBL/GenBank/DDBJ whole genome shotgun (WGS) entry which is preliminary data.</text>
</comment>
<sequence>MARENGAGPDSMQNERCLKRRVFFIYEVSKLEKGMEVYRVTILRLEIELKSGSISSPSKIMIQLP</sequence>
<evidence type="ECO:0000313" key="2">
    <source>
        <dbReference type="Proteomes" id="UP000789901"/>
    </source>
</evidence>
<dbReference type="EMBL" id="CAJVQB010007635">
    <property type="protein sequence ID" value="CAG8706585.1"/>
    <property type="molecule type" value="Genomic_DNA"/>
</dbReference>